<evidence type="ECO:0000313" key="1">
    <source>
        <dbReference type="EMBL" id="MBD6616846.1"/>
    </source>
</evidence>
<dbReference type="EMBL" id="VJXY01000013">
    <property type="protein sequence ID" value="MBD6616846.1"/>
    <property type="molecule type" value="Genomic_DNA"/>
</dbReference>
<dbReference type="Proteomes" id="UP001165986">
    <property type="component" value="Unassembled WGS sequence"/>
</dbReference>
<organism evidence="1 2">
    <name type="scientific">Komarekiella delphini-convector SJRDD-AB1</name>
    <dbReference type="NCBI Taxonomy" id="2593771"/>
    <lineage>
        <taxon>Bacteria</taxon>
        <taxon>Bacillati</taxon>
        <taxon>Cyanobacteriota</taxon>
        <taxon>Cyanophyceae</taxon>
        <taxon>Nostocales</taxon>
        <taxon>Nostocaceae</taxon>
        <taxon>Komarekiella</taxon>
        <taxon>Komarekiella delphini-convector</taxon>
    </lineage>
</organism>
<proteinExistence type="predicted"/>
<name>A0AA40VS00_9NOST</name>
<reference evidence="1" key="1">
    <citation type="submission" date="2019-07" db="EMBL/GenBank/DDBJ databases">
        <title>Toxilogical consequences of a new and cryptic species of cyanobacteria (Komarekiella delphini-convector) recovered from the epidermis of a bottlenose dolphin and 1500 ft. in the air.</title>
        <authorList>
            <person name="Brown A.O."/>
            <person name="Dvorak P."/>
            <person name="Villanueva C.D."/>
            <person name="Foss A.J."/>
            <person name="Garvey A.D."/>
            <person name="Gibson Q.A."/>
            <person name="Johansen J.R."/>
            <person name="Casamatta D.A."/>
        </authorList>
    </citation>
    <scope>NUCLEOTIDE SEQUENCE</scope>
    <source>
        <strain evidence="1">SJRDD-AB1</strain>
    </source>
</reference>
<gene>
    <name evidence="1" type="ORF">FNW02_13655</name>
</gene>
<dbReference type="RefSeq" id="WP_191758089.1">
    <property type="nucleotide sequence ID" value="NZ_VJXY01000013.1"/>
</dbReference>
<evidence type="ECO:0000313" key="2">
    <source>
        <dbReference type="Proteomes" id="UP001165986"/>
    </source>
</evidence>
<sequence length="96" mass="10992">MTVTTLILLISQEPTKLSDAHSNQWQWRMQGTIKPHLADILDKLLLPVANQQFQSAYEVLEALSYPLILPTVLPLQQRHSNSSNHVQYNLNQLFQA</sequence>
<protein>
    <submittedName>
        <fullName evidence="1">Uncharacterized protein</fullName>
    </submittedName>
</protein>
<accession>A0AA40VS00</accession>
<comment type="caution">
    <text evidence="1">The sequence shown here is derived from an EMBL/GenBank/DDBJ whole genome shotgun (WGS) entry which is preliminary data.</text>
</comment>
<dbReference type="AlphaFoldDB" id="A0AA40VS00"/>
<keyword evidence="2" id="KW-1185">Reference proteome</keyword>